<gene>
    <name evidence="2" type="ORF">ABB26_15470</name>
</gene>
<keyword evidence="1" id="KW-0812">Transmembrane</keyword>
<comment type="caution">
    <text evidence="2">The sequence shown here is derived from an EMBL/GenBank/DDBJ whole genome shotgun (WGS) entry which is preliminary data.</text>
</comment>
<dbReference type="NCBIfam" id="TIGR02532">
    <property type="entry name" value="IV_pilin_GFxxxE"/>
    <property type="match status" value="1"/>
</dbReference>
<name>A0A0R0CBV1_9GAMM</name>
<dbReference type="AlphaFoldDB" id="A0A0R0CBV1"/>
<protein>
    <recommendedName>
        <fullName evidence="4">Prepilin-type N-terminal cleavage/methylation domain-containing protein</fullName>
    </recommendedName>
</protein>
<keyword evidence="3" id="KW-1185">Reference proteome</keyword>
<dbReference type="Proteomes" id="UP000050864">
    <property type="component" value="Unassembled WGS sequence"/>
</dbReference>
<sequence length="339" mass="35824">MNTNMGARQRGFTLIELMVALLLGLLVVAAAGSIFMSNRRVYGASEMVNRIQENQRAAFELIARDIREAGMNPCSRFNAANPITVQITAPDAQFWDRFANGVFGGTNGGRDFVSLYLANGPQYRVTQHSRPDNALTLNSASGIEAGKPLLVCNSDHAIAFSVTGISGATVQHAAGANCGAGFTTAPEAGKCSETVSGPGYCFHIEGVPSAADSLACPRGIGRSPAFVVAPYEARWTVEDNGRGGTSLYRTAQNVRSEVAEGVTAMTVGYKVGDASGYVDAASVAGGNNWTLVTAIHLAMTFQAQRGAMAASDVRDDEGNVLQRTMQDVIVLRNHQDNIL</sequence>
<evidence type="ECO:0000256" key="1">
    <source>
        <dbReference type="SAM" id="Phobius"/>
    </source>
</evidence>
<dbReference type="RefSeq" id="WP_057635596.1">
    <property type="nucleotide sequence ID" value="NZ_LDJI01000029.1"/>
</dbReference>
<dbReference type="STRING" id="405444.ABB26_15470"/>
<dbReference type="OrthoDB" id="5296662at2"/>
<reference evidence="2 3" key="1">
    <citation type="submission" date="2015-05" db="EMBL/GenBank/DDBJ databases">
        <title>Genome sequencing and analysis of members of genus Stenotrophomonas.</title>
        <authorList>
            <person name="Patil P.P."/>
            <person name="Midha S."/>
            <person name="Patil P.B."/>
        </authorList>
    </citation>
    <scope>NUCLEOTIDE SEQUENCE [LARGE SCALE GENOMIC DNA]</scope>
    <source>
        <strain evidence="2 3">DSM 18929</strain>
    </source>
</reference>
<organism evidence="2 3">
    <name type="scientific">Stenotrophomonas humi</name>
    <dbReference type="NCBI Taxonomy" id="405444"/>
    <lineage>
        <taxon>Bacteria</taxon>
        <taxon>Pseudomonadati</taxon>
        <taxon>Pseudomonadota</taxon>
        <taxon>Gammaproteobacteria</taxon>
        <taxon>Lysobacterales</taxon>
        <taxon>Lysobacteraceae</taxon>
        <taxon>Stenotrophomonas</taxon>
    </lineage>
</organism>
<evidence type="ECO:0008006" key="4">
    <source>
        <dbReference type="Google" id="ProtNLM"/>
    </source>
</evidence>
<keyword evidence="1" id="KW-0472">Membrane</keyword>
<evidence type="ECO:0000313" key="2">
    <source>
        <dbReference type="EMBL" id="KRG62680.1"/>
    </source>
</evidence>
<keyword evidence="1" id="KW-1133">Transmembrane helix</keyword>
<dbReference type="EMBL" id="LDJI01000029">
    <property type="protein sequence ID" value="KRG62680.1"/>
    <property type="molecule type" value="Genomic_DNA"/>
</dbReference>
<evidence type="ECO:0000313" key="3">
    <source>
        <dbReference type="Proteomes" id="UP000050864"/>
    </source>
</evidence>
<proteinExistence type="predicted"/>
<dbReference type="PATRIC" id="fig|405444.3.peg.2204"/>
<dbReference type="Pfam" id="PF07963">
    <property type="entry name" value="N_methyl"/>
    <property type="match status" value="1"/>
</dbReference>
<feature type="transmembrane region" description="Helical" evidence="1">
    <location>
        <begin position="12"/>
        <end position="36"/>
    </location>
</feature>
<accession>A0A0R0CBV1</accession>
<dbReference type="PROSITE" id="PS00409">
    <property type="entry name" value="PROKAR_NTER_METHYL"/>
    <property type="match status" value="1"/>
</dbReference>
<dbReference type="InterPro" id="IPR012902">
    <property type="entry name" value="N_methyl_site"/>
</dbReference>